<dbReference type="InterPro" id="IPR011606">
    <property type="entry name" value="Brnchd-chn_aa_trnsp_permease"/>
</dbReference>
<dbReference type="PANTHER" id="PTHR34979:SF1">
    <property type="entry name" value="INNER MEMBRANE PROTEIN YGAZ"/>
    <property type="match status" value="1"/>
</dbReference>
<feature type="transmembrane region" description="Helical" evidence="8">
    <location>
        <begin position="49"/>
        <end position="71"/>
    </location>
</feature>
<dbReference type="RefSeq" id="WP_255839753.1">
    <property type="nucleotide sequence ID" value="NZ_CP073346.1"/>
</dbReference>
<reference evidence="9" key="1">
    <citation type="submission" date="2021-04" db="EMBL/GenBank/DDBJ databases">
        <title>Oceanospirillales bacteria with DddD are important DMSP degraders in coastal seawater.</title>
        <authorList>
            <person name="Liu J."/>
        </authorList>
    </citation>
    <scope>NUCLEOTIDE SEQUENCE</scope>
    <source>
        <strain evidence="9">D13-4</strain>
    </source>
</reference>
<evidence type="ECO:0000313" key="9">
    <source>
        <dbReference type="EMBL" id="UTW09077.1"/>
    </source>
</evidence>
<keyword evidence="7 8" id="KW-0472">Membrane</keyword>
<name>A0ABY5HCK1_9PSED</name>
<keyword evidence="10" id="KW-1185">Reference proteome</keyword>
<organism evidence="9 10">
    <name type="scientific">Pseudomonas benzenivorans</name>
    <dbReference type="NCBI Taxonomy" id="556533"/>
    <lineage>
        <taxon>Bacteria</taxon>
        <taxon>Pseudomonadati</taxon>
        <taxon>Pseudomonadota</taxon>
        <taxon>Gammaproteobacteria</taxon>
        <taxon>Pseudomonadales</taxon>
        <taxon>Pseudomonadaceae</taxon>
        <taxon>Pseudomonas</taxon>
    </lineage>
</organism>
<feature type="transmembrane region" description="Helical" evidence="8">
    <location>
        <begin position="77"/>
        <end position="99"/>
    </location>
</feature>
<comment type="subcellular location">
    <subcellularLocation>
        <location evidence="1">Cell membrane</location>
        <topology evidence="1">Multi-pass membrane protein</topology>
    </subcellularLocation>
</comment>
<feature type="transmembrane region" description="Helical" evidence="8">
    <location>
        <begin position="170"/>
        <end position="187"/>
    </location>
</feature>
<proteinExistence type="inferred from homology"/>
<evidence type="ECO:0000256" key="5">
    <source>
        <dbReference type="ARBA" id="ARBA00022692"/>
    </source>
</evidence>
<dbReference type="PANTHER" id="PTHR34979">
    <property type="entry name" value="INNER MEMBRANE PROTEIN YGAZ"/>
    <property type="match status" value="1"/>
</dbReference>
<feature type="transmembrane region" description="Helical" evidence="8">
    <location>
        <begin position="23"/>
        <end position="42"/>
    </location>
</feature>
<keyword evidence="4" id="KW-1003">Cell membrane</keyword>
<comment type="similarity">
    <text evidence="2">Belongs to the AzlC family.</text>
</comment>
<keyword evidence="5 8" id="KW-0812">Transmembrane</keyword>
<evidence type="ECO:0000256" key="6">
    <source>
        <dbReference type="ARBA" id="ARBA00022989"/>
    </source>
</evidence>
<dbReference type="Pfam" id="PF03591">
    <property type="entry name" value="AzlC"/>
    <property type="match status" value="1"/>
</dbReference>
<feature type="transmembrane region" description="Helical" evidence="8">
    <location>
        <begin position="136"/>
        <end position="158"/>
    </location>
</feature>
<keyword evidence="3" id="KW-0813">Transport</keyword>
<dbReference type="EMBL" id="CP073346">
    <property type="protein sequence ID" value="UTW09077.1"/>
    <property type="molecule type" value="Genomic_DNA"/>
</dbReference>
<protein>
    <submittedName>
        <fullName evidence="9">AzlC family ABC transporter permease</fullName>
    </submittedName>
</protein>
<gene>
    <name evidence="9" type="ORF">KDW96_07150</name>
</gene>
<evidence type="ECO:0000256" key="1">
    <source>
        <dbReference type="ARBA" id="ARBA00004651"/>
    </source>
</evidence>
<evidence type="ECO:0000256" key="3">
    <source>
        <dbReference type="ARBA" id="ARBA00022448"/>
    </source>
</evidence>
<feature type="transmembrane region" description="Helical" evidence="8">
    <location>
        <begin position="193"/>
        <end position="211"/>
    </location>
</feature>
<keyword evidence="6 8" id="KW-1133">Transmembrane helix</keyword>
<dbReference type="Proteomes" id="UP001059672">
    <property type="component" value="Chromosome"/>
</dbReference>
<accession>A0ABY5HCK1</accession>
<evidence type="ECO:0000256" key="7">
    <source>
        <dbReference type="ARBA" id="ARBA00023136"/>
    </source>
</evidence>
<evidence type="ECO:0000256" key="4">
    <source>
        <dbReference type="ARBA" id="ARBA00022475"/>
    </source>
</evidence>
<evidence type="ECO:0000256" key="2">
    <source>
        <dbReference type="ARBA" id="ARBA00010735"/>
    </source>
</evidence>
<sequence length="238" mass="25433">MTEVADKLHEFDHRMVWVGFTKLAPISLFVAIFGAAFGLAATQAGLSDAVIVAMSTLVFAGASQFAALELWGPDVSLLTLSITVFAINARHLLMGATLYPWLQHLPLRKRYGVMLVASDANWALSMQAFGNSQPGLGLLLGGGLALWLAWVAGTWLGVLFGGSIHDPKALGLDMVMGCFLLAMVVGGDKNLRILMIWIVAACASLLAYRYLPENSHVVVGAVAGGLVGTIWTENKREH</sequence>
<evidence type="ECO:0000313" key="10">
    <source>
        <dbReference type="Proteomes" id="UP001059672"/>
    </source>
</evidence>
<evidence type="ECO:0000256" key="8">
    <source>
        <dbReference type="SAM" id="Phobius"/>
    </source>
</evidence>